<dbReference type="SUPFAM" id="SSF50022">
    <property type="entry name" value="ISP domain"/>
    <property type="match status" value="1"/>
</dbReference>
<keyword evidence="2" id="KW-0479">Metal-binding</keyword>
<dbReference type="EMBL" id="BAABIM010000003">
    <property type="protein sequence ID" value="GAA4691073.1"/>
    <property type="molecule type" value="Genomic_DNA"/>
</dbReference>
<gene>
    <name evidence="7" type="ORF">GCM10023226_31200</name>
</gene>
<dbReference type="RefSeq" id="WP_345267500.1">
    <property type="nucleotide sequence ID" value="NZ_BAABIM010000003.1"/>
</dbReference>
<keyword evidence="1" id="KW-0001">2Fe-2S</keyword>
<protein>
    <recommendedName>
        <fullName evidence="6">Rieske domain-containing protein</fullName>
    </recommendedName>
</protein>
<feature type="signal peptide" evidence="5">
    <location>
        <begin position="1"/>
        <end position="25"/>
    </location>
</feature>
<accession>A0ABP8WJY6</accession>
<dbReference type="Gene3D" id="2.102.10.10">
    <property type="entry name" value="Rieske [2Fe-2S] iron-sulphur domain"/>
    <property type="match status" value="1"/>
</dbReference>
<dbReference type="PROSITE" id="PS51318">
    <property type="entry name" value="TAT"/>
    <property type="match status" value="1"/>
</dbReference>
<dbReference type="Proteomes" id="UP001500621">
    <property type="component" value="Unassembled WGS sequence"/>
</dbReference>
<dbReference type="InterPro" id="IPR006311">
    <property type="entry name" value="TAT_signal"/>
</dbReference>
<evidence type="ECO:0000313" key="8">
    <source>
        <dbReference type="Proteomes" id="UP001500621"/>
    </source>
</evidence>
<dbReference type="PROSITE" id="PS51296">
    <property type="entry name" value="RIESKE"/>
    <property type="match status" value="1"/>
</dbReference>
<dbReference type="InterPro" id="IPR017941">
    <property type="entry name" value="Rieske_2Fe-2S"/>
</dbReference>
<reference evidence="8" key="1">
    <citation type="journal article" date="2019" name="Int. J. Syst. Evol. Microbiol.">
        <title>The Global Catalogue of Microorganisms (GCM) 10K type strain sequencing project: providing services to taxonomists for standard genome sequencing and annotation.</title>
        <authorList>
            <consortium name="The Broad Institute Genomics Platform"/>
            <consortium name="The Broad Institute Genome Sequencing Center for Infectious Disease"/>
            <person name="Wu L."/>
            <person name="Ma J."/>
        </authorList>
    </citation>
    <scope>NUCLEOTIDE SEQUENCE [LARGE SCALE GENOMIC DNA]</scope>
    <source>
        <strain evidence="8">JCM 18127</strain>
    </source>
</reference>
<keyword evidence="5" id="KW-0732">Signal</keyword>
<evidence type="ECO:0000313" key="7">
    <source>
        <dbReference type="EMBL" id="GAA4691073.1"/>
    </source>
</evidence>
<keyword evidence="4" id="KW-0411">Iron-sulfur</keyword>
<evidence type="ECO:0000256" key="1">
    <source>
        <dbReference type="ARBA" id="ARBA00022714"/>
    </source>
</evidence>
<feature type="domain" description="Rieske" evidence="6">
    <location>
        <begin position="46"/>
        <end position="138"/>
    </location>
</feature>
<evidence type="ECO:0000256" key="5">
    <source>
        <dbReference type="SAM" id="SignalP"/>
    </source>
</evidence>
<proteinExistence type="predicted"/>
<dbReference type="InterPro" id="IPR036922">
    <property type="entry name" value="Rieske_2Fe-2S_sf"/>
</dbReference>
<evidence type="ECO:0000259" key="6">
    <source>
        <dbReference type="PROSITE" id="PS51296"/>
    </source>
</evidence>
<feature type="chain" id="PRO_5045434964" description="Rieske domain-containing protein" evidence="5">
    <location>
        <begin position="26"/>
        <end position="139"/>
    </location>
</feature>
<dbReference type="CDD" id="cd03467">
    <property type="entry name" value="Rieske"/>
    <property type="match status" value="1"/>
</dbReference>
<evidence type="ECO:0000256" key="4">
    <source>
        <dbReference type="ARBA" id="ARBA00023014"/>
    </source>
</evidence>
<organism evidence="7 8">
    <name type="scientific">Nocardioides nanhaiensis</name>
    <dbReference type="NCBI Taxonomy" id="1476871"/>
    <lineage>
        <taxon>Bacteria</taxon>
        <taxon>Bacillati</taxon>
        <taxon>Actinomycetota</taxon>
        <taxon>Actinomycetes</taxon>
        <taxon>Propionibacteriales</taxon>
        <taxon>Nocardioidaceae</taxon>
        <taxon>Nocardioides</taxon>
    </lineage>
</organism>
<keyword evidence="8" id="KW-1185">Reference proteome</keyword>
<comment type="caution">
    <text evidence="7">The sequence shown here is derived from an EMBL/GenBank/DDBJ whole genome shotgun (WGS) entry which is preliminary data.</text>
</comment>
<sequence length="139" mass="13621">MAQIQTSRRIVFQGMGALGVAAVLAACGGGGGEEETDGGAAPAAGAVLTPTADVPVGGGIVLGDQGVVVTQPTEGDFKAFTATCPHQGNTVTGVEGGTIECSFHGSSFSAETGEREGGPATTGLTEVEITVENGEVRTV</sequence>
<evidence type="ECO:0000256" key="3">
    <source>
        <dbReference type="ARBA" id="ARBA00023004"/>
    </source>
</evidence>
<evidence type="ECO:0000256" key="2">
    <source>
        <dbReference type="ARBA" id="ARBA00022723"/>
    </source>
</evidence>
<keyword evidence="3" id="KW-0408">Iron</keyword>
<dbReference type="Pfam" id="PF00355">
    <property type="entry name" value="Rieske"/>
    <property type="match status" value="1"/>
</dbReference>
<name>A0ABP8WJY6_9ACTN</name>